<feature type="transmembrane region" description="Helical" evidence="8">
    <location>
        <begin position="236"/>
        <end position="257"/>
    </location>
</feature>
<evidence type="ECO:0000256" key="1">
    <source>
        <dbReference type="ARBA" id="ARBA00004651"/>
    </source>
</evidence>
<feature type="transmembrane region" description="Helical" evidence="8">
    <location>
        <begin position="186"/>
        <end position="205"/>
    </location>
</feature>
<keyword evidence="6 8" id="KW-0472">Membrane</keyword>
<feature type="compositionally biased region" description="Basic and acidic residues" evidence="7">
    <location>
        <begin position="816"/>
        <end position="832"/>
    </location>
</feature>
<keyword evidence="11" id="KW-1185">Reference proteome</keyword>
<dbReference type="Pfam" id="PF03176">
    <property type="entry name" value="MMPL"/>
    <property type="match status" value="2"/>
</dbReference>
<feature type="transmembrane region" description="Helical" evidence="8">
    <location>
        <begin position="547"/>
        <end position="566"/>
    </location>
</feature>
<gene>
    <name evidence="10" type="ORF">FO059_15790</name>
</gene>
<reference evidence="10 11" key="1">
    <citation type="submission" date="2019-07" db="EMBL/GenBank/DDBJ databases">
        <title>Tomitella cavernea sp. nov., an actinomycete isolated from soil.</title>
        <authorList>
            <person name="Cheng J."/>
        </authorList>
    </citation>
    <scope>NUCLEOTIDE SEQUENCE [LARGE SCALE GENOMIC DNA]</scope>
    <source>
        <strain evidence="10 11">HY188</strain>
    </source>
</reference>
<evidence type="ECO:0000256" key="2">
    <source>
        <dbReference type="ARBA" id="ARBA00010157"/>
    </source>
</evidence>
<evidence type="ECO:0000256" key="4">
    <source>
        <dbReference type="ARBA" id="ARBA00022692"/>
    </source>
</evidence>
<evidence type="ECO:0000256" key="3">
    <source>
        <dbReference type="ARBA" id="ARBA00022475"/>
    </source>
</evidence>
<feature type="region of interest" description="Disordered" evidence="7">
    <location>
        <begin position="781"/>
        <end position="1050"/>
    </location>
</feature>
<dbReference type="RefSeq" id="WP_143909920.1">
    <property type="nucleotide sequence ID" value="NZ_CP041765.1"/>
</dbReference>
<proteinExistence type="inferred from homology"/>
<protein>
    <submittedName>
        <fullName evidence="10">MMPL family transporter</fullName>
    </submittedName>
</protein>
<name>A0A516X615_9ACTN</name>
<dbReference type="Proteomes" id="UP000317344">
    <property type="component" value="Chromosome"/>
</dbReference>
<dbReference type="GO" id="GO:0005886">
    <property type="term" value="C:plasma membrane"/>
    <property type="evidence" value="ECO:0007669"/>
    <property type="project" value="UniProtKB-SubCell"/>
</dbReference>
<evidence type="ECO:0000259" key="9">
    <source>
        <dbReference type="Pfam" id="PF03176"/>
    </source>
</evidence>
<keyword evidence="5 8" id="KW-1133">Transmembrane helix</keyword>
<feature type="compositionally biased region" description="Low complexity" evidence="7">
    <location>
        <begin position="833"/>
        <end position="864"/>
    </location>
</feature>
<feature type="transmembrane region" description="Helical" evidence="8">
    <location>
        <begin position="581"/>
        <end position="604"/>
    </location>
</feature>
<feature type="transmembrane region" description="Helical" evidence="8">
    <location>
        <begin position="285"/>
        <end position="306"/>
    </location>
</feature>
<evidence type="ECO:0000256" key="6">
    <source>
        <dbReference type="ARBA" id="ARBA00023136"/>
    </source>
</evidence>
<dbReference type="PANTHER" id="PTHR33406:SF11">
    <property type="entry name" value="MEMBRANE PROTEIN SCO6666-RELATED"/>
    <property type="match status" value="1"/>
</dbReference>
<dbReference type="InterPro" id="IPR004869">
    <property type="entry name" value="MMPL_dom"/>
</dbReference>
<dbReference type="InterPro" id="IPR050545">
    <property type="entry name" value="Mycobact_MmpL"/>
</dbReference>
<feature type="compositionally biased region" description="Low complexity" evidence="7">
    <location>
        <begin position="952"/>
        <end position="967"/>
    </location>
</feature>
<feature type="transmembrane region" description="Helical" evidence="8">
    <location>
        <begin position="312"/>
        <end position="336"/>
    </location>
</feature>
<feature type="compositionally biased region" description="Low complexity" evidence="7">
    <location>
        <begin position="925"/>
        <end position="944"/>
    </location>
</feature>
<evidence type="ECO:0000313" key="11">
    <source>
        <dbReference type="Proteomes" id="UP000317344"/>
    </source>
</evidence>
<feature type="domain" description="Membrane transport protein MMPL" evidence="9">
    <location>
        <begin position="45"/>
        <end position="373"/>
    </location>
</feature>
<keyword evidence="3" id="KW-1003">Cell membrane</keyword>
<comment type="subcellular location">
    <subcellularLocation>
        <location evidence="1">Cell membrane</location>
        <topology evidence="1">Multi-pass membrane protein</topology>
    </subcellularLocation>
</comment>
<comment type="similarity">
    <text evidence="2">Belongs to the resistance-nodulation-cell division (RND) (TC 2.A.6) family. MmpL subfamily.</text>
</comment>
<sequence>MFSSWGRLAYRHRRLVLVATTILLLVGGVFGLGLTGQLSQSGYDDPGSESTQAAQLADKTFGRDHMSDVIVLYTAPDGLTVDDPAFATKVEDSLTRLQAEFPEQIGGITSYWTETFGKSLLSTKDKRHAFASVQLTGSTDTQTLEQYHDIKGQFALPGIKVEVSGLQPIGDAIGVGTGNDTQRAELIALPAVAVLLFFVFGGVVAALLPVIVGVLTIAGATGALWMLTHFMDVNTFAQPVVTLIGLGLAIDYALFIVSRFREELAEGYDVGAAVRRSVATAGRTVVFSATMLVVAFTGLLMFPQGFLKSVAFGGLFAIAIAAFTSLTVLPALLGLLGRRVDSLSLPFLNRKKTNAQIEAGFWGRLTDWVGKHPGWVAAPIVIVMLLLIIPFKNVAFGGLSEKYLPPDNPTRVAQEHFDELFPTFRTNPVDVVITGASDSQVVEIATAANQIDGFTGPFKVDKSADDVTVLSAGLVDPDRPGNTITELRDIPEPDGVEVLVGGVPAMTVDTIDALVDMLPWMILFLVVTTTVLMFLAFGSLVLPIKAVLMSALGLGSTLGILTWIFIDGNGASMLNFTPGPLMPAVVVLLLAIIFGLSTDYEVFLISRMVEARERGATTREAIRIGTAHTGRIITAAALILIVVTGAFGFSEIVMMKYIAYGMISALVLDATVIRMLLVPAVMTMLGDDCWWAPKWMKRIQKRIGLGEVHLPDERPTHIATGVAVAGAGAGAASPVRAAPARVGAGVQHHAGAATTVGAALADAPPDATTVIPRITAEQTPAYAAEQAEARTAQRPQARPGPAGGPRRAESQGTEPQRAEPQRAEPRRAETRRASPAPAQPAPGRAAPRPARGAASADARPAGGPQWTESSRTGAPDQPPTRRTRADRGQAGAGRGEAPAQPQRPGPERRTAPQNDAPQRRPARPARPATPAAPDPSTAANPAHRSGAEPPRRSSASPSTASGSGPARPRYPWEERPTAPRMRAEQDAPHAHPGTGTDRPGAHSAPEHGAPEPDSAQYETTDPDATTGGRHLRPDASGQVTVEELLRRHRG</sequence>
<dbReference type="KEGG" id="toy:FO059_15790"/>
<organism evidence="10 11">
    <name type="scientific">Tomitella fengzijianii</name>
    <dbReference type="NCBI Taxonomy" id="2597660"/>
    <lineage>
        <taxon>Bacteria</taxon>
        <taxon>Bacillati</taxon>
        <taxon>Actinomycetota</taxon>
        <taxon>Actinomycetes</taxon>
        <taxon>Mycobacteriales</taxon>
        <taxon>Tomitella</taxon>
    </lineage>
</organism>
<feature type="domain" description="Membrane transport protein MMPL" evidence="9">
    <location>
        <begin position="487"/>
        <end position="694"/>
    </location>
</feature>
<feature type="transmembrane region" description="Helical" evidence="8">
    <location>
        <begin position="517"/>
        <end position="540"/>
    </location>
</feature>
<evidence type="ECO:0000256" key="7">
    <source>
        <dbReference type="SAM" id="MobiDB-lite"/>
    </source>
</evidence>
<dbReference type="SUPFAM" id="SSF82866">
    <property type="entry name" value="Multidrug efflux transporter AcrB transmembrane domain"/>
    <property type="match status" value="2"/>
</dbReference>
<dbReference type="Gene3D" id="1.20.1640.10">
    <property type="entry name" value="Multidrug efflux transporter AcrB transmembrane domain"/>
    <property type="match status" value="2"/>
</dbReference>
<keyword evidence="4 8" id="KW-0812">Transmembrane</keyword>
<dbReference type="AlphaFoldDB" id="A0A516X615"/>
<feature type="transmembrane region" description="Helical" evidence="8">
    <location>
        <begin position="374"/>
        <end position="391"/>
    </location>
</feature>
<feature type="transmembrane region" description="Helical" evidence="8">
    <location>
        <begin position="632"/>
        <end position="652"/>
    </location>
</feature>
<evidence type="ECO:0000313" key="10">
    <source>
        <dbReference type="EMBL" id="QDQ98515.1"/>
    </source>
</evidence>
<dbReference type="OrthoDB" id="7051771at2"/>
<accession>A0A516X615</accession>
<dbReference type="EMBL" id="CP041765">
    <property type="protein sequence ID" value="QDQ98515.1"/>
    <property type="molecule type" value="Genomic_DNA"/>
</dbReference>
<feature type="compositionally biased region" description="Low complexity" evidence="7">
    <location>
        <begin position="781"/>
        <end position="800"/>
    </location>
</feature>
<dbReference type="PANTHER" id="PTHR33406">
    <property type="entry name" value="MEMBRANE PROTEIN MJ1562-RELATED"/>
    <property type="match status" value="1"/>
</dbReference>
<evidence type="ECO:0000256" key="8">
    <source>
        <dbReference type="SAM" id="Phobius"/>
    </source>
</evidence>
<reference evidence="10 11" key="2">
    <citation type="submission" date="2019-07" db="EMBL/GenBank/DDBJ databases">
        <authorList>
            <person name="Huang Y."/>
        </authorList>
    </citation>
    <scope>NUCLEOTIDE SEQUENCE [LARGE SCALE GENOMIC DNA]</scope>
    <source>
        <strain evidence="10 11">HY188</strain>
    </source>
</reference>
<evidence type="ECO:0000256" key="5">
    <source>
        <dbReference type="ARBA" id="ARBA00022989"/>
    </source>
</evidence>
<feature type="compositionally biased region" description="Basic and acidic residues" evidence="7">
    <location>
        <begin position="970"/>
        <end position="989"/>
    </location>
</feature>